<evidence type="ECO:0000313" key="5">
    <source>
        <dbReference type="Proteomes" id="UP000285875"/>
    </source>
</evidence>
<dbReference type="AlphaFoldDB" id="A0A3Q9UEZ6"/>
<evidence type="ECO:0000313" key="4">
    <source>
        <dbReference type="EMBL" id="AZZ39963.1"/>
    </source>
</evidence>
<organism evidence="4 5">
    <name type="scientific">Acidipropionibacterium jensenii</name>
    <dbReference type="NCBI Taxonomy" id="1749"/>
    <lineage>
        <taxon>Bacteria</taxon>
        <taxon>Bacillati</taxon>
        <taxon>Actinomycetota</taxon>
        <taxon>Actinomycetes</taxon>
        <taxon>Propionibacteriales</taxon>
        <taxon>Propionibacteriaceae</taxon>
        <taxon>Acidipropionibacterium</taxon>
    </lineage>
</organism>
<dbReference type="EMBL" id="CP025570">
    <property type="protein sequence ID" value="AZZ39963.1"/>
    <property type="molecule type" value="Genomic_DNA"/>
</dbReference>
<dbReference type="Proteomes" id="UP000285875">
    <property type="component" value="Chromosome"/>
</dbReference>
<dbReference type="InterPro" id="IPR050680">
    <property type="entry name" value="YpeA/RimI_acetyltransf"/>
</dbReference>
<dbReference type="Pfam" id="PF00583">
    <property type="entry name" value="Acetyltransf_1"/>
    <property type="match status" value="1"/>
</dbReference>
<dbReference type="KEGG" id="aji:C0Z10_09570"/>
<dbReference type="InterPro" id="IPR000182">
    <property type="entry name" value="GNAT_dom"/>
</dbReference>
<keyword evidence="1 4" id="KW-0808">Transferase</keyword>
<gene>
    <name evidence="4" type="ORF">C0Z10_09570</name>
</gene>
<name>A0A3Q9UEZ6_9ACTN</name>
<dbReference type="Gene3D" id="3.40.630.30">
    <property type="match status" value="1"/>
</dbReference>
<dbReference type="CDD" id="cd04301">
    <property type="entry name" value="NAT_SF"/>
    <property type="match status" value="1"/>
</dbReference>
<dbReference type="PANTHER" id="PTHR43420:SF12">
    <property type="entry name" value="N-ACETYLTRANSFERASE DOMAIN-CONTAINING PROTEIN"/>
    <property type="match status" value="1"/>
</dbReference>
<evidence type="ECO:0000259" key="3">
    <source>
        <dbReference type="PROSITE" id="PS51186"/>
    </source>
</evidence>
<proteinExistence type="predicted"/>
<evidence type="ECO:0000256" key="1">
    <source>
        <dbReference type="ARBA" id="ARBA00022679"/>
    </source>
</evidence>
<sequence length="158" mass="16983">MASTRRAGARDIPFMIHVLRLAAGGANGPHSIEECRSNPAISHYLDRWSPEQLGLICSEENTEIGAAWLTLLPADDPGYGFIAPTIPELTIGVAPEYQGKGHGDFLLSNLLDAADRAGVRSISLSVADDNDRARAMYQRAGFSPVGQHQQATTMLRVA</sequence>
<evidence type="ECO:0000256" key="2">
    <source>
        <dbReference type="ARBA" id="ARBA00023315"/>
    </source>
</evidence>
<accession>A0A3Q9UEZ6</accession>
<dbReference type="SUPFAM" id="SSF55729">
    <property type="entry name" value="Acyl-CoA N-acyltransferases (Nat)"/>
    <property type="match status" value="1"/>
</dbReference>
<feature type="domain" description="N-acetyltransferase" evidence="3">
    <location>
        <begin position="2"/>
        <end position="158"/>
    </location>
</feature>
<dbReference type="InterPro" id="IPR016181">
    <property type="entry name" value="Acyl_CoA_acyltransferase"/>
</dbReference>
<dbReference type="PANTHER" id="PTHR43420">
    <property type="entry name" value="ACETYLTRANSFERASE"/>
    <property type="match status" value="1"/>
</dbReference>
<keyword evidence="2" id="KW-0012">Acyltransferase</keyword>
<dbReference type="GO" id="GO:0016747">
    <property type="term" value="F:acyltransferase activity, transferring groups other than amino-acyl groups"/>
    <property type="evidence" value="ECO:0007669"/>
    <property type="project" value="InterPro"/>
</dbReference>
<reference evidence="5" key="1">
    <citation type="submission" date="2017-12" db="EMBL/GenBank/DDBJ databases">
        <title>Whole genome sequencing of Acidipropionibacterium jensenii strains JS279 and JS280.</title>
        <authorList>
            <person name="Deptula P."/>
            <person name="Laine P."/>
            <person name="Smolander O.-P."/>
            <person name="Paulin L."/>
            <person name="Auvinen P."/>
            <person name="Varmanen P."/>
        </authorList>
    </citation>
    <scope>NUCLEOTIDE SEQUENCE [LARGE SCALE GENOMIC DNA]</scope>
    <source>
        <strain evidence="5">JS280</strain>
    </source>
</reference>
<dbReference type="PROSITE" id="PS51186">
    <property type="entry name" value="GNAT"/>
    <property type="match status" value="1"/>
</dbReference>
<protein>
    <submittedName>
        <fullName evidence="4">N-acetyltransferase</fullName>
    </submittedName>
</protein>
<dbReference type="RefSeq" id="WP_097799226.1">
    <property type="nucleotide sequence ID" value="NZ_CP025570.1"/>
</dbReference>